<dbReference type="Proteomes" id="UP000295658">
    <property type="component" value="Unassembled WGS sequence"/>
</dbReference>
<reference evidence="1 2" key="1">
    <citation type="submission" date="2019-03" db="EMBL/GenBank/DDBJ databases">
        <title>Genomic Encyclopedia of Type Strains, Phase IV (KMG-IV): sequencing the most valuable type-strain genomes for metagenomic binning, comparative biology and taxonomic classification.</title>
        <authorList>
            <person name="Goeker M."/>
        </authorList>
    </citation>
    <scope>NUCLEOTIDE SEQUENCE [LARGE SCALE GENOMIC DNA]</scope>
    <source>
        <strain evidence="1 2">DSM 24979</strain>
    </source>
</reference>
<sequence length="29" mass="3224">MSSLEIKVIGNKEENRTVGENVLVSGYEK</sequence>
<protein>
    <submittedName>
        <fullName evidence="1">Uncharacterized protein</fullName>
    </submittedName>
</protein>
<organism evidence="1 2">
    <name type="scientific">Thermolongibacillus altinsuensis</name>
    <dbReference type="NCBI Taxonomy" id="575256"/>
    <lineage>
        <taxon>Bacteria</taxon>
        <taxon>Bacillati</taxon>
        <taxon>Bacillota</taxon>
        <taxon>Bacilli</taxon>
        <taxon>Bacillales</taxon>
        <taxon>Anoxybacillaceae</taxon>
        <taxon>Thermolongibacillus</taxon>
    </lineage>
</organism>
<gene>
    <name evidence="1" type="ORF">EDD69_12418</name>
</gene>
<evidence type="ECO:0000313" key="2">
    <source>
        <dbReference type="Proteomes" id="UP000295658"/>
    </source>
</evidence>
<dbReference type="AlphaFoldDB" id="A0A4R1Q7S3"/>
<evidence type="ECO:0000313" key="1">
    <source>
        <dbReference type="EMBL" id="TCL44292.1"/>
    </source>
</evidence>
<keyword evidence="2" id="KW-1185">Reference proteome</keyword>
<name>A0A4R1Q7S3_9BACL</name>
<comment type="caution">
    <text evidence="1">The sequence shown here is derived from an EMBL/GenBank/DDBJ whole genome shotgun (WGS) entry which is preliminary data.</text>
</comment>
<accession>A0A4R1Q7S3</accession>
<proteinExistence type="predicted"/>
<dbReference type="EMBL" id="SLUL01000024">
    <property type="protein sequence ID" value="TCL44292.1"/>
    <property type="molecule type" value="Genomic_DNA"/>
</dbReference>